<dbReference type="RefSeq" id="WP_130963620.1">
    <property type="nucleotide sequence ID" value="NZ_SIRT01000003.1"/>
</dbReference>
<feature type="transmembrane region" description="Helical" evidence="8">
    <location>
        <begin position="445"/>
        <end position="464"/>
    </location>
</feature>
<dbReference type="EMBL" id="SIRT01000003">
    <property type="protein sequence ID" value="TBN04846.1"/>
    <property type="molecule type" value="Genomic_DNA"/>
</dbReference>
<proteinExistence type="inferred from homology"/>
<evidence type="ECO:0000256" key="5">
    <source>
        <dbReference type="ARBA" id="ARBA00038253"/>
    </source>
</evidence>
<keyword evidence="8" id="KW-1133">Transmembrane helix</keyword>
<feature type="repeat" description="TPR" evidence="6">
    <location>
        <begin position="208"/>
        <end position="241"/>
    </location>
</feature>
<evidence type="ECO:0000313" key="10">
    <source>
        <dbReference type="EMBL" id="TBN04846.1"/>
    </source>
</evidence>
<dbReference type="InterPro" id="IPR011990">
    <property type="entry name" value="TPR-like_helical_dom_sf"/>
</dbReference>
<dbReference type="SUPFAM" id="SSF48452">
    <property type="entry name" value="TPR-like"/>
    <property type="match status" value="2"/>
</dbReference>
<dbReference type="SUPFAM" id="SSF46894">
    <property type="entry name" value="C-terminal effector domain of the bipartite response regulators"/>
    <property type="match status" value="1"/>
</dbReference>
<dbReference type="Gene3D" id="1.10.10.10">
    <property type="entry name" value="Winged helix-like DNA-binding domain superfamily/Winged helix DNA-binding domain"/>
    <property type="match status" value="1"/>
</dbReference>
<keyword evidence="3" id="KW-0677">Repeat</keyword>
<comment type="subcellular location">
    <subcellularLocation>
        <location evidence="1">Cytoplasm</location>
    </subcellularLocation>
</comment>
<gene>
    <name evidence="10" type="ORF">EYD45_06190</name>
</gene>
<dbReference type="Gene3D" id="1.25.40.10">
    <property type="entry name" value="Tetratricopeptide repeat domain"/>
    <property type="match status" value="3"/>
</dbReference>
<dbReference type="AlphaFoldDB" id="A0A4Q9FFN8"/>
<evidence type="ECO:0000256" key="2">
    <source>
        <dbReference type="ARBA" id="ARBA00022490"/>
    </source>
</evidence>
<dbReference type="PANTHER" id="PTHR46630">
    <property type="entry name" value="TETRATRICOPEPTIDE REPEAT PROTEIN 29"/>
    <property type="match status" value="1"/>
</dbReference>
<dbReference type="Pfam" id="PF13424">
    <property type="entry name" value="TPR_12"/>
    <property type="match status" value="1"/>
</dbReference>
<evidence type="ECO:0000259" key="9">
    <source>
        <dbReference type="SMART" id="SM00421"/>
    </source>
</evidence>
<dbReference type="InterPro" id="IPR051476">
    <property type="entry name" value="Bac_ResReg_Asp_Phosphatase"/>
</dbReference>
<comment type="caution">
    <text evidence="10">The sequence shown here is derived from an EMBL/GenBank/DDBJ whole genome shotgun (WGS) entry which is preliminary data.</text>
</comment>
<dbReference type="OrthoDB" id="9810596at2"/>
<reference evidence="10 11" key="1">
    <citation type="submission" date="2019-02" db="EMBL/GenBank/DDBJ databases">
        <title>Hyunsoonleella sp., isolated from marine sediment.</title>
        <authorList>
            <person name="Liu B.-T."/>
        </authorList>
    </citation>
    <scope>NUCLEOTIDE SEQUENCE [LARGE SCALE GENOMIC DNA]</scope>
    <source>
        <strain evidence="10 11">T58</strain>
    </source>
</reference>
<name>A0A4Q9FFN8_9FLAO</name>
<evidence type="ECO:0000256" key="7">
    <source>
        <dbReference type="SAM" id="Coils"/>
    </source>
</evidence>
<dbReference type="PROSITE" id="PS50005">
    <property type="entry name" value="TPR"/>
    <property type="match status" value="1"/>
</dbReference>
<evidence type="ECO:0000256" key="3">
    <source>
        <dbReference type="ARBA" id="ARBA00022737"/>
    </source>
</evidence>
<dbReference type="PANTHER" id="PTHR46630:SF1">
    <property type="entry name" value="TETRATRICOPEPTIDE REPEAT PROTEIN 29"/>
    <property type="match status" value="1"/>
</dbReference>
<keyword evidence="7" id="KW-0175">Coiled coil</keyword>
<keyword evidence="8" id="KW-0472">Membrane</keyword>
<evidence type="ECO:0000256" key="8">
    <source>
        <dbReference type="SAM" id="Phobius"/>
    </source>
</evidence>
<dbReference type="GO" id="GO:0005737">
    <property type="term" value="C:cytoplasm"/>
    <property type="evidence" value="ECO:0007669"/>
    <property type="project" value="UniProtKB-SubCell"/>
</dbReference>
<evidence type="ECO:0000256" key="1">
    <source>
        <dbReference type="ARBA" id="ARBA00004496"/>
    </source>
</evidence>
<dbReference type="InterPro" id="IPR019734">
    <property type="entry name" value="TPR_rpt"/>
</dbReference>
<dbReference type="SMART" id="SM00421">
    <property type="entry name" value="HTH_LUXR"/>
    <property type="match status" value="1"/>
</dbReference>
<sequence length="622" mass="71713">MKKFVSTILLLLIPIYLFQAQNKALIDSLKYELEHIKTGDSIKVNILINLNKNLKYSKPDEAKAYALKGIEISNRINHKFGIAACNMQIGDYYLNKSENDSALHYYAIAKRNFQDISYTRGLIFINHATSIVKETSGDLDEAIAITKDNLKLIEETEDDDDPSKIKFLGSHHDALSIRYAEKGNYKIALKEALKALEYFEKAKDSRRAGALEQIGIIQSTQKNYEEAIKYYKQAAEIYEKEHQEWSLTYVNTSLGSSYKKLDDYFSAEKHYALAIKYANEFEDKFALSYAITGLAELEMENENYAKAEAYFQEVKTIAEEENYKLNLSNALHGLSKIAYENKNYATALKYSDGAIALAKPNDALAYLKRFYPYRATILQAQKNYKEAIVYLNAYQEVNDSLYSITKTQQIEELKTIYETEKKEQQIALQETEIDLLEKKGEINTLYIILLGFGLLLALIGFYALRQKLKRSKTEKEKLNLELDFKKKELTTHALHLAKKNEVLENLKQQAKNFKASENSQKGYNQLIRTINFDLKDDNNWENFSRYFEQVHTGFNSKVKQKFPDVTPNELRLMALLKMNLSSKEIANILNISHEGIKKARYRLRKKLGITTEDSLQDLVLNL</sequence>
<feature type="domain" description="HTH luxR-type" evidence="9">
    <location>
        <begin position="562"/>
        <end position="619"/>
    </location>
</feature>
<keyword evidence="8" id="KW-0812">Transmembrane</keyword>
<organism evidence="10 11">
    <name type="scientific">Hyunsoonleella flava</name>
    <dbReference type="NCBI Taxonomy" id="2527939"/>
    <lineage>
        <taxon>Bacteria</taxon>
        <taxon>Pseudomonadati</taxon>
        <taxon>Bacteroidota</taxon>
        <taxon>Flavobacteriia</taxon>
        <taxon>Flavobacteriales</taxon>
        <taxon>Flavobacteriaceae</taxon>
    </lineage>
</organism>
<dbReference type="Proteomes" id="UP000291142">
    <property type="component" value="Unassembled WGS sequence"/>
</dbReference>
<dbReference type="InterPro" id="IPR016032">
    <property type="entry name" value="Sig_transdc_resp-reg_C-effctor"/>
</dbReference>
<evidence type="ECO:0000256" key="4">
    <source>
        <dbReference type="ARBA" id="ARBA00022803"/>
    </source>
</evidence>
<dbReference type="InterPro" id="IPR036388">
    <property type="entry name" value="WH-like_DNA-bd_sf"/>
</dbReference>
<comment type="similarity">
    <text evidence="5">Belongs to the Rap family.</text>
</comment>
<evidence type="ECO:0000256" key="6">
    <source>
        <dbReference type="PROSITE-ProRule" id="PRU00339"/>
    </source>
</evidence>
<keyword evidence="11" id="KW-1185">Reference proteome</keyword>
<keyword evidence="4 6" id="KW-0802">TPR repeat</keyword>
<evidence type="ECO:0000313" key="11">
    <source>
        <dbReference type="Proteomes" id="UP000291142"/>
    </source>
</evidence>
<accession>A0A4Q9FFN8</accession>
<protein>
    <submittedName>
        <fullName evidence="10">Tetratricopeptide repeat protein</fullName>
    </submittedName>
</protein>
<dbReference type="InterPro" id="IPR000792">
    <property type="entry name" value="Tscrpt_reg_LuxR_C"/>
</dbReference>
<keyword evidence="2" id="KW-0963">Cytoplasm</keyword>
<dbReference type="GO" id="GO:0003677">
    <property type="term" value="F:DNA binding"/>
    <property type="evidence" value="ECO:0007669"/>
    <property type="project" value="InterPro"/>
</dbReference>
<dbReference type="GO" id="GO:0006355">
    <property type="term" value="P:regulation of DNA-templated transcription"/>
    <property type="evidence" value="ECO:0007669"/>
    <property type="project" value="InterPro"/>
</dbReference>
<dbReference type="SMART" id="SM00028">
    <property type="entry name" value="TPR"/>
    <property type="match status" value="5"/>
</dbReference>
<feature type="coiled-coil region" evidence="7">
    <location>
        <begin position="468"/>
        <end position="516"/>
    </location>
</feature>